<name>A0A7Y6BT92_9BACL</name>
<comment type="caution">
    <text evidence="1">The sequence shown here is derived from an EMBL/GenBank/DDBJ whole genome shotgun (WGS) entry which is preliminary data.</text>
</comment>
<reference evidence="1 2" key="1">
    <citation type="submission" date="2020-05" db="EMBL/GenBank/DDBJ databases">
        <title>Genome Sequencing of Type Strains.</title>
        <authorList>
            <person name="Lemaire J.F."/>
            <person name="Inderbitzin P."/>
            <person name="Gregorio O.A."/>
            <person name="Collins S.B."/>
            <person name="Wespe N."/>
            <person name="Knight-Connoni V."/>
        </authorList>
    </citation>
    <scope>NUCLEOTIDE SEQUENCE [LARGE SCALE GENOMIC DNA]</scope>
    <source>
        <strain evidence="1 2">LMG 21957</strain>
    </source>
</reference>
<dbReference type="Proteomes" id="UP000526125">
    <property type="component" value="Unassembled WGS sequence"/>
</dbReference>
<dbReference type="AlphaFoldDB" id="A0A7Y6BT92"/>
<sequence length="70" mass="8831">MENRIKLKDPRKEKVKDFRKGIKSVHYNKESKADRKHDYQQYRTKMKRLMRSEQYELLHNYKRTSGWLTW</sequence>
<protein>
    <submittedName>
        <fullName evidence="1">Uncharacterized protein</fullName>
    </submittedName>
</protein>
<proteinExistence type="predicted"/>
<evidence type="ECO:0000313" key="2">
    <source>
        <dbReference type="Proteomes" id="UP000526125"/>
    </source>
</evidence>
<gene>
    <name evidence="1" type="ORF">HP552_04975</name>
</gene>
<accession>A0A7Y6BT92</accession>
<organism evidence="1 2">
    <name type="scientific">Paenibacillus xylanilyticus</name>
    <dbReference type="NCBI Taxonomy" id="248903"/>
    <lineage>
        <taxon>Bacteria</taxon>
        <taxon>Bacillati</taxon>
        <taxon>Bacillota</taxon>
        <taxon>Bacilli</taxon>
        <taxon>Bacillales</taxon>
        <taxon>Paenibacillaceae</taxon>
        <taxon>Paenibacillus</taxon>
    </lineage>
</organism>
<keyword evidence="2" id="KW-1185">Reference proteome</keyword>
<evidence type="ECO:0000313" key="1">
    <source>
        <dbReference type="EMBL" id="NUU74593.1"/>
    </source>
</evidence>
<dbReference type="EMBL" id="JABMCB010000154">
    <property type="protein sequence ID" value="NUU74593.1"/>
    <property type="molecule type" value="Genomic_DNA"/>
</dbReference>